<name>A0A8T0H1P1_CERPU</name>
<comment type="caution">
    <text evidence="4">The sequence shown here is derived from an EMBL/GenBank/DDBJ whole genome shotgun (WGS) entry which is preliminary data.</text>
</comment>
<keyword evidence="2" id="KW-1133">Transmembrane helix</keyword>
<gene>
    <name evidence="4" type="ORF">KC19_8G097700</name>
</gene>
<reference evidence="4" key="1">
    <citation type="submission" date="2020-06" db="EMBL/GenBank/DDBJ databases">
        <title>WGS assembly of Ceratodon purpureus strain R40.</title>
        <authorList>
            <person name="Carey S.B."/>
            <person name="Jenkins J."/>
            <person name="Shu S."/>
            <person name="Lovell J.T."/>
            <person name="Sreedasyam A."/>
            <person name="Maumus F."/>
            <person name="Tiley G.P."/>
            <person name="Fernandez-Pozo N."/>
            <person name="Barry K."/>
            <person name="Chen C."/>
            <person name="Wang M."/>
            <person name="Lipzen A."/>
            <person name="Daum C."/>
            <person name="Saski C.A."/>
            <person name="Payton A.C."/>
            <person name="Mcbreen J.C."/>
            <person name="Conrad R.E."/>
            <person name="Kollar L.M."/>
            <person name="Olsson S."/>
            <person name="Huttunen S."/>
            <person name="Landis J.B."/>
            <person name="Wickett N.J."/>
            <person name="Johnson M.G."/>
            <person name="Rensing S.A."/>
            <person name="Grimwood J."/>
            <person name="Schmutz J."/>
            <person name="Mcdaniel S.F."/>
        </authorList>
    </citation>
    <scope>NUCLEOTIDE SEQUENCE</scope>
    <source>
        <strain evidence="4">R40</strain>
    </source>
</reference>
<feature type="chain" id="PRO_5035847248" description="VWFA domain-containing protein" evidence="3">
    <location>
        <begin position="40"/>
        <end position="610"/>
    </location>
</feature>
<keyword evidence="5" id="KW-1185">Reference proteome</keyword>
<accession>A0A8T0H1P1</accession>
<evidence type="ECO:0000256" key="3">
    <source>
        <dbReference type="SAM" id="SignalP"/>
    </source>
</evidence>
<dbReference type="Gene3D" id="3.40.50.410">
    <property type="entry name" value="von Willebrand factor, type A domain"/>
    <property type="match status" value="1"/>
</dbReference>
<proteinExistence type="predicted"/>
<dbReference type="InterPro" id="IPR051173">
    <property type="entry name" value="Ca_channel_alpha-2/delta"/>
</dbReference>
<evidence type="ECO:0000256" key="2">
    <source>
        <dbReference type="SAM" id="Phobius"/>
    </source>
</evidence>
<protein>
    <recommendedName>
        <fullName evidence="6">VWFA domain-containing protein</fullName>
    </recommendedName>
</protein>
<dbReference type="PANTHER" id="PTHR10166">
    <property type="entry name" value="VOLTAGE-DEPENDENT CALCIUM CHANNEL SUBUNIT ALPHA-2/DELTA-RELATED"/>
    <property type="match status" value="1"/>
</dbReference>
<keyword evidence="3" id="KW-0732">Signal</keyword>
<dbReference type="InterPro" id="IPR036465">
    <property type="entry name" value="vWFA_dom_sf"/>
</dbReference>
<dbReference type="GO" id="GO:0005891">
    <property type="term" value="C:voltage-gated calcium channel complex"/>
    <property type="evidence" value="ECO:0007669"/>
    <property type="project" value="TreeGrafter"/>
</dbReference>
<dbReference type="AlphaFoldDB" id="A0A8T0H1P1"/>
<evidence type="ECO:0000256" key="1">
    <source>
        <dbReference type="SAM" id="MobiDB-lite"/>
    </source>
</evidence>
<evidence type="ECO:0000313" key="4">
    <source>
        <dbReference type="EMBL" id="KAG0564274.1"/>
    </source>
</evidence>
<dbReference type="PANTHER" id="PTHR10166:SF37">
    <property type="entry name" value="STOLID, ISOFORM H"/>
    <property type="match status" value="1"/>
</dbReference>
<organism evidence="4 5">
    <name type="scientific">Ceratodon purpureus</name>
    <name type="common">Fire moss</name>
    <name type="synonym">Dicranum purpureum</name>
    <dbReference type="NCBI Taxonomy" id="3225"/>
    <lineage>
        <taxon>Eukaryota</taxon>
        <taxon>Viridiplantae</taxon>
        <taxon>Streptophyta</taxon>
        <taxon>Embryophyta</taxon>
        <taxon>Bryophyta</taxon>
        <taxon>Bryophytina</taxon>
        <taxon>Bryopsida</taxon>
        <taxon>Dicranidae</taxon>
        <taxon>Pseudoditrichales</taxon>
        <taxon>Ditrichaceae</taxon>
        <taxon>Ceratodon</taxon>
    </lineage>
</organism>
<evidence type="ECO:0008006" key="6">
    <source>
        <dbReference type="Google" id="ProtNLM"/>
    </source>
</evidence>
<dbReference type="EMBL" id="CM026429">
    <property type="protein sequence ID" value="KAG0564274.1"/>
    <property type="molecule type" value="Genomic_DNA"/>
</dbReference>
<dbReference type="CDD" id="cd18773">
    <property type="entry name" value="PDC1_HK_sensor"/>
    <property type="match status" value="1"/>
</dbReference>
<dbReference type="SUPFAM" id="SSF53300">
    <property type="entry name" value="vWA-like"/>
    <property type="match status" value="1"/>
</dbReference>
<dbReference type="Proteomes" id="UP000822688">
    <property type="component" value="Chromosome 8"/>
</dbReference>
<feature type="signal peptide" evidence="3">
    <location>
        <begin position="1"/>
        <end position="39"/>
    </location>
</feature>
<sequence length="610" mass="65125">MRQVAKMVAKSRIWVFSGGFHRIVFLSVCLSVCLEAALAQGSDAGKVYLDQKELEVKWIAGNASLNDANCGSLDGCSAACSRVRCIPVTGEQLQCTLVDNNQYYTLCPSGNCENMTLVDYNRSYINLPAPGLITLSTEVARDICLQRVLDSTFKTLSFPTDYNELYFGSTSGAFRQFPGREQNDSQCKSFDNRWRPWYLNGISVARDLKILVDIGNGMGNPVTADYDPSVGATYLDVAKNLALGLLQTVSPGDRVEAFSFDNVAATSLGGMFTVNSTYDYFNPYGHQELGALVTSLKSLAPSSQTGASSSDLNGAILKAASSFNQLKSLKVIIVLSNGLFVVNSTTFPSTALQSNKAKLMVYKLPTNDDGGDKFLLKTSFQKDICSVQGSFESLDAPATLNPLYSLRRYFTFLAGVQLSAVGGNVTWSNPYASVSQNLTAITPTYPAFGSDGLLIGVAGSDVVTSKLDESLRALVLRDFSRRNKGTLPAPDIISMTCYYQNTSANLVCSSSTLPSSSAICPKNDTSSTLAQRTCCGTCGPSSGSSGKSGLAAGAIAGISIAAVVAVVNAAVCTICAIRWWRRRRRDQGGPPPHPPFRGGDANIPPFPGDD</sequence>
<keyword evidence="2" id="KW-0812">Transmembrane</keyword>
<keyword evidence="2" id="KW-0472">Membrane</keyword>
<evidence type="ECO:0000313" key="5">
    <source>
        <dbReference type="Proteomes" id="UP000822688"/>
    </source>
</evidence>
<feature type="region of interest" description="Disordered" evidence="1">
    <location>
        <begin position="586"/>
        <end position="610"/>
    </location>
</feature>
<feature type="transmembrane region" description="Helical" evidence="2">
    <location>
        <begin position="550"/>
        <end position="577"/>
    </location>
</feature>
<dbReference type="GO" id="GO:0005245">
    <property type="term" value="F:voltage-gated calcium channel activity"/>
    <property type="evidence" value="ECO:0007669"/>
    <property type="project" value="TreeGrafter"/>
</dbReference>